<reference evidence="1 2" key="1">
    <citation type="submission" date="2022-03" db="EMBL/GenBank/DDBJ databases">
        <authorList>
            <person name="Jo J.-H."/>
            <person name="Im W.-T."/>
        </authorList>
    </citation>
    <scope>NUCLEOTIDE SEQUENCE [LARGE SCALE GENOMIC DNA]</scope>
    <source>
        <strain evidence="1 2">MA9</strain>
    </source>
</reference>
<keyword evidence="2" id="KW-1185">Reference proteome</keyword>
<comment type="caution">
    <text evidence="1">The sequence shown here is derived from an EMBL/GenBank/DDBJ whole genome shotgun (WGS) entry which is preliminary data.</text>
</comment>
<sequence length="166" mass="19543">MDMNARKARLELLLQKQKEKEKNDEMQMQLGLMLKPFSTKEGIWQLDDKERGKMKTELIESIPIIEWVSLDLEKMHNKFVIPNVNSDKVASFFIDKELYTENSVYLFLQDDLPPFSTWPWVKMPLSKIIEDIIDLAAEDAYPQYVFSPLPKFVIEFIEPDVITVAW</sequence>
<dbReference type="EMBL" id="JAKZFC010000004">
    <property type="protein sequence ID" value="MCH7322580.1"/>
    <property type="molecule type" value="Genomic_DNA"/>
</dbReference>
<dbReference type="Proteomes" id="UP001316087">
    <property type="component" value="Unassembled WGS sequence"/>
</dbReference>
<gene>
    <name evidence="1" type="ORF">LZ480_11820</name>
</gene>
<evidence type="ECO:0000313" key="2">
    <source>
        <dbReference type="Proteomes" id="UP001316087"/>
    </source>
</evidence>
<proteinExistence type="predicted"/>
<accession>A0ABS9UE29</accession>
<protein>
    <submittedName>
        <fullName evidence="1">Uncharacterized protein</fullName>
    </submittedName>
</protein>
<evidence type="ECO:0000313" key="1">
    <source>
        <dbReference type="EMBL" id="MCH7322580.1"/>
    </source>
</evidence>
<organism evidence="1 2">
    <name type="scientific">Solibacillus palustris</name>
    <dbReference type="NCBI Taxonomy" id="2908203"/>
    <lineage>
        <taxon>Bacteria</taxon>
        <taxon>Bacillati</taxon>
        <taxon>Bacillota</taxon>
        <taxon>Bacilli</taxon>
        <taxon>Bacillales</taxon>
        <taxon>Caryophanaceae</taxon>
        <taxon>Solibacillus</taxon>
    </lineage>
</organism>
<name>A0ABS9UE29_9BACL</name>
<dbReference type="RefSeq" id="WP_241369649.1">
    <property type="nucleotide sequence ID" value="NZ_JAKZFC010000004.1"/>
</dbReference>